<dbReference type="InterPro" id="IPR019408">
    <property type="entry name" value="7TM_GPCR_serpentine_rcpt_Srab"/>
</dbReference>
<dbReference type="CTD" id="9941127"/>
<evidence type="ECO:0000256" key="2">
    <source>
        <dbReference type="ARBA" id="ARBA00022692"/>
    </source>
</evidence>
<keyword evidence="2 5" id="KW-0812">Transmembrane</keyword>
<feature type="transmembrane region" description="Helical" evidence="5">
    <location>
        <begin position="20"/>
        <end position="41"/>
    </location>
</feature>
<feature type="transmembrane region" description="Helical" evidence="5">
    <location>
        <begin position="92"/>
        <end position="115"/>
    </location>
</feature>
<keyword evidence="4 5" id="KW-0472">Membrane</keyword>
<feature type="transmembrane region" description="Helical" evidence="5">
    <location>
        <begin position="188"/>
        <end position="205"/>
    </location>
</feature>
<sequence length="254" mass="29782">MDSVKCAILINFSRAPLKCIWFSFIAITIERFIAMCFYQYYEKWNYPITLACIPLMWYNIALSIKDAVLIVIEGKKGYESYCASVTNRFTVSIRWTIEVPLLIGILSLLLITRIISRRKMILQMRVSMDTLSSRYQIRENMKTSKTMFIATIMFIVASSFILLGRFFLKYRLLSELLHFAIFKETVSLVIPIFINAISVLFIVRVEQIHCKTFKWLLHFGCGSSNRVGEQMNQPISGRQHIEIIEQMWKKEIRK</sequence>
<evidence type="ECO:0000256" key="3">
    <source>
        <dbReference type="ARBA" id="ARBA00022989"/>
    </source>
</evidence>
<dbReference type="GO" id="GO:0016020">
    <property type="term" value="C:membrane"/>
    <property type="evidence" value="ECO:0007669"/>
    <property type="project" value="UniProtKB-SubCell"/>
</dbReference>
<organism evidence="6">
    <name type="scientific">Loa loa</name>
    <name type="common">Eye worm</name>
    <name type="synonym">Filaria loa</name>
    <dbReference type="NCBI Taxonomy" id="7209"/>
    <lineage>
        <taxon>Eukaryota</taxon>
        <taxon>Metazoa</taxon>
        <taxon>Ecdysozoa</taxon>
        <taxon>Nematoda</taxon>
        <taxon>Chromadorea</taxon>
        <taxon>Rhabditida</taxon>
        <taxon>Spirurina</taxon>
        <taxon>Spiruromorpha</taxon>
        <taxon>Filarioidea</taxon>
        <taxon>Onchocercidae</taxon>
        <taxon>Loa</taxon>
    </lineage>
</organism>
<dbReference type="Pfam" id="PF10292">
    <property type="entry name" value="7TM_GPCR_Srab"/>
    <property type="match status" value="1"/>
</dbReference>
<evidence type="ECO:0008006" key="7">
    <source>
        <dbReference type="Google" id="ProtNLM"/>
    </source>
</evidence>
<dbReference type="KEGG" id="loa:LOAG_03733"/>
<dbReference type="OrthoDB" id="5794765at2759"/>
<reference evidence="6" key="1">
    <citation type="submission" date="2012-04" db="EMBL/GenBank/DDBJ databases">
        <title>The Genome Sequence of Loa loa.</title>
        <authorList>
            <consortium name="The Broad Institute Genome Sequencing Platform"/>
            <consortium name="Broad Institute Genome Sequencing Center for Infectious Disease"/>
            <person name="Nutman T.B."/>
            <person name="Fink D.L."/>
            <person name="Russ C."/>
            <person name="Young S."/>
            <person name="Zeng Q."/>
            <person name="Gargeya S."/>
            <person name="Alvarado L."/>
            <person name="Berlin A."/>
            <person name="Chapman S.B."/>
            <person name="Chen Z."/>
            <person name="Freedman E."/>
            <person name="Gellesch M."/>
            <person name="Goldberg J."/>
            <person name="Griggs A."/>
            <person name="Gujja S."/>
            <person name="Heilman E.R."/>
            <person name="Heiman D."/>
            <person name="Howarth C."/>
            <person name="Mehta T."/>
            <person name="Neiman D."/>
            <person name="Pearson M."/>
            <person name="Roberts A."/>
            <person name="Saif S."/>
            <person name="Shea T."/>
            <person name="Shenoy N."/>
            <person name="Sisk P."/>
            <person name="Stolte C."/>
            <person name="Sykes S."/>
            <person name="White J."/>
            <person name="Yandava C."/>
            <person name="Haas B."/>
            <person name="Henn M.R."/>
            <person name="Nusbaum C."/>
            <person name="Birren B."/>
        </authorList>
    </citation>
    <scope>NUCLEOTIDE SEQUENCE [LARGE SCALE GENOMIC DNA]</scope>
</reference>
<proteinExistence type="predicted"/>
<evidence type="ECO:0000256" key="4">
    <source>
        <dbReference type="ARBA" id="ARBA00023136"/>
    </source>
</evidence>
<feature type="transmembrane region" description="Helical" evidence="5">
    <location>
        <begin position="147"/>
        <end position="168"/>
    </location>
</feature>
<evidence type="ECO:0000256" key="1">
    <source>
        <dbReference type="ARBA" id="ARBA00004141"/>
    </source>
</evidence>
<evidence type="ECO:0000256" key="5">
    <source>
        <dbReference type="SAM" id="Phobius"/>
    </source>
</evidence>
<keyword evidence="3 5" id="KW-1133">Transmembrane helix</keyword>
<dbReference type="InParanoid" id="A0A1S0U480"/>
<accession>A0A1S0U480</accession>
<dbReference type="OMA" id="YQYYEKW"/>
<comment type="subcellular location">
    <subcellularLocation>
        <location evidence="1">Membrane</location>
        <topology evidence="1">Multi-pass membrane protein</topology>
    </subcellularLocation>
</comment>
<protein>
    <recommendedName>
        <fullName evidence="7">G-protein coupled receptors family 1 profile domain-containing protein</fullName>
    </recommendedName>
</protein>
<dbReference type="EMBL" id="JH712353">
    <property type="protein sequence ID" value="EFO24750.1"/>
    <property type="molecule type" value="Genomic_DNA"/>
</dbReference>
<dbReference type="RefSeq" id="XP_003139318.1">
    <property type="nucleotide sequence ID" value="XM_003139270.1"/>
</dbReference>
<dbReference type="AlphaFoldDB" id="A0A1S0U480"/>
<dbReference type="GeneID" id="9941127"/>
<name>A0A1S0U480_LOALO</name>
<evidence type="ECO:0000313" key="6">
    <source>
        <dbReference type="EMBL" id="EFO24750.1"/>
    </source>
</evidence>
<gene>
    <name evidence="6" type="ORF">LOAG_03733</name>
</gene>